<sequence>MEVVLRNVPQYVSDDQLKRELKPFMNALGVVNFHVEKPRKKPQAWILFLTPADGAKFLKKHGKVNPVTLSQDNDQQTDGSLNHRNRPRAIAKLHILKTAVFAEKSLRPLDRLLLSSLVYEKEHQAAAPDRNPRLPAVRARVSYIACGKNMFMQPSNTLTFIQQTIFRGRPDNAALFGGRSFKLTMGDWRMDIPYNLIQDLIADSEKSCLTFVLSEPPRFYQSSVPGDEVTYGNAQWKRKTSIEMWPDHFRYVACCLVYQICLYQSHFYDTIKALRSRDLLSVTRQSLPVNATPRPREEDYSTSMATFLGKIGKFGVPGRGNVLPFVILFQVQLLVCNNYLHPAKGSDMLDAMERIALDCRRSGKPLPFTTDAMKNLYTKIPYPCSGTVPQDLEVEVLLEHVIRLESSLRLEDPERTRDYGGKIPERQAWVLKLIVTPTRILLAGPDAESKNRVLRMFSDRTDYFVRVTFCDEDGQDLPYNPRISNNDVFDRYRAVLREGVQIAGRRFSFLGFSHSSLRSHSAWFSAPFIDNRMKRQTYDTIIKALGDFRGIRIPAKCAARIGQAFSETPFAVPIFERRIDIQYITDVKTADGSRVFSDGVGTISRLAMEEVWDHIPRKSQTPTCFQVRIAGVKGMLSLDSRLKGRIICIRKESMMKFESNDFVSLGICDTASQPLKLVLNRQIIKILEDMGTKDQWFMDQQNKALTTLRAVTSSASNTGTFLEYQDIGSVAGLPRLIKLLDKMNIDYRRDRFMKSLVEHVVLRELRMLKHKARIPVDQGVTLFGVMDETAFLKEGEIYVTYDRKYDKIQGRVKGSLKDGYVIVTRSPALHPGDVQYVKMVTPPDGHPLRHLENCIVFSQRGKRDLPSQLSGGDLDGDLYSVIWDPEACPQRQFSPADYPRVMPEPLSREVTRDDIADFFINFMATDVLGLIAIRHQILADINEEGTLDPQCTELAELHSTAVDYSKTGIPVDVQDIPRRTRTRPDFLAPAPPLKLFDLGQIDYILDREDDEDEEDGMGTVKHRFHKSEKILGRLYRGVDERKIWNEEIHRPVNMDGPTVWEQLIGRVMTALDDHGYGPDDIIYQRRIEDAWKIRLLYENAMSDNMWHFAENPRTPITEVEAFCGSLLKKVGRQTQRERDSSMKLKEQMEGVMTWIVKLIRDRTTSGENAPPTFDGGERERMNAVELCWACVMVGCSKKPDDPKTPYYGTGDMESFRVLAACCLAKELSDLLNHSNRADTGGGYLGVHESQQQHMVLPMR</sequence>
<dbReference type="InterPro" id="IPR057596">
    <property type="entry name" value="RDRP_core"/>
</dbReference>
<dbReference type="Proteomes" id="UP001338125">
    <property type="component" value="Unassembled WGS sequence"/>
</dbReference>
<dbReference type="Pfam" id="PF25358">
    <property type="entry name" value="PH_fung_RdRP"/>
    <property type="match status" value="1"/>
</dbReference>
<comment type="similarity">
    <text evidence="1">Belongs to the RdRP family.</text>
</comment>
<dbReference type="PANTHER" id="PTHR23079">
    <property type="entry name" value="RNA-DEPENDENT RNA POLYMERASE"/>
    <property type="match status" value="1"/>
</dbReference>
<dbReference type="InterPro" id="IPR057503">
    <property type="entry name" value="PH_RdRP"/>
</dbReference>
<evidence type="ECO:0000256" key="1">
    <source>
        <dbReference type="RuleBase" id="RU363098"/>
    </source>
</evidence>
<keyword evidence="1" id="KW-0808">Transferase</keyword>
<accession>A0ABR0T191</accession>
<evidence type="ECO:0000313" key="5">
    <source>
        <dbReference type="Proteomes" id="UP001338125"/>
    </source>
</evidence>
<evidence type="ECO:0000259" key="3">
    <source>
        <dbReference type="Pfam" id="PF25358"/>
    </source>
</evidence>
<name>A0ABR0T191_9HYPO</name>
<keyword evidence="1" id="KW-0694">RNA-binding</keyword>
<dbReference type="EC" id="2.7.7.48" evidence="1"/>
<evidence type="ECO:0000259" key="2">
    <source>
        <dbReference type="Pfam" id="PF05183"/>
    </source>
</evidence>
<keyword evidence="1" id="KW-0548">Nucleotidyltransferase</keyword>
<reference evidence="4 5" key="1">
    <citation type="submission" date="2024-01" db="EMBL/GenBank/DDBJ databases">
        <title>Complete genome of Cladobotryum mycophilum ATHUM6906.</title>
        <authorList>
            <person name="Christinaki A.C."/>
            <person name="Myridakis A.I."/>
            <person name="Kouvelis V.N."/>
        </authorList>
    </citation>
    <scope>NUCLEOTIDE SEQUENCE [LARGE SCALE GENOMIC DNA]</scope>
    <source>
        <strain evidence="4 5">ATHUM6906</strain>
    </source>
</reference>
<dbReference type="PANTHER" id="PTHR23079:SF17">
    <property type="entry name" value="RNA-DEPENDENT RNA POLYMERASE"/>
    <property type="match status" value="1"/>
</dbReference>
<dbReference type="Pfam" id="PF05183">
    <property type="entry name" value="RdRP"/>
    <property type="match status" value="1"/>
</dbReference>
<comment type="caution">
    <text evidence="4">The sequence shown here is derived from an EMBL/GenBank/DDBJ whole genome shotgun (WGS) entry which is preliminary data.</text>
</comment>
<organism evidence="4 5">
    <name type="scientific">Cladobotryum mycophilum</name>
    <dbReference type="NCBI Taxonomy" id="491253"/>
    <lineage>
        <taxon>Eukaryota</taxon>
        <taxon>Fungi</taxon>
        <taxon>Dikarya</taxon>
        <taxon>Ascomycota</taxon>
        <taxon>Pezizomycotina</taxon>
        <taxon>Sordariomycetes</taxon>
        <taxon>Hypocreomycetidae</taxon>
        <taxon>Hypocreales</taxon>
        <taxon>Hypocreaceae</taxon>
        <taxon>Cladobotryum</taxon>
    </lineage>
</organism>
<dbReference type="CDD" id="cd00590">
    <property type="entry name" value="RRM_SF"/>
    <property type="match status" value="1"/>
</dbReference>
<gene>
    <name evidence="4" type="ORF">PT974_00135</name>
</gene>
<keyword evidence="5" id="KW-1185">Reference proteome</keyword>
<dbReference type="InterPro" id="IPR007855">
    <property type="entry name" value="RDRP"/>
</dbReference>
<proteinExistence type="inferred from homology"/>
<protein>
    <recommendedName>
        <fullName evidence="1">RNA-dependent RNA polymerase</fullName>
        <ecNumber evidence="1">2.7.7.48</ecNumber>
    </recommendedName>
</protein>
<feature type="domain" description="RDRP core" evidence="2">
    <location>
        <begin position="435"/>
        <end position="1038"/>
    </location>
</feature>
<evidence type="ECO:0000313" key="4">
    <source>
        <dbReference type="EMBL" id="KAK5997775.1"/>
    </source>
</evidence>
<comment type="catalytic activity">
    <reaction evidence="1">
        <text>RNA(n) + a ribonucleoside 5'-triphosphate = RNA(n+1) + diphosphate</text>
        <dbReference type="Rhea" id="RHEA:21248"/>
        <dbReference type="Rhea" id="RHEA-COMP:14527"/>
        <dbReference type="Rhea" id="RHEA-COMP:17342"/>
        <dbReference type="ChEBI" id="CHEBI:33019"/>
        <dbReference type="ChEBI" id="CHEBI:61557"/>
        <dbReference type="ChEBI" id="CHEBI:140395"/>
        <dbReference type="EC" id="2.7.7.48"/>
    </reaction>
</comment>
<dbReference type="EMBL" id="JAVFKD010000001">
    <property type="protein sequence ID" value="KAK5997775.1"/>
    <property type="molecule type" value="Genomic_DNA"/>
</dbReference>
<feature type="domain" description="RdRP-like PH" evidence="3">
    <location>
        <begin position="140"/>
        <end position="278"/>
    </location>
</feature>
<keyword evidence="1" id="KW-0696">RNA-directed RNA polymerase</keyword>